<proteinExistence type="predicted"/>
<keyword evidence="3" id="KW-1185">Reference proteome</keyword>
<sequence>MRADHAARSRPQPAGGRSPARVHLRRIRALAAGGAVLAQIWAVGLAPGSAHAAQAAGAPGPGAGLIGTVADASVELRRLGADALPAVQWRTEPIGRLLQERLRACGLPLPGPGAGLPGTFALAALLHPAVPSHPRGDGGLATAAVPVRPADRPAAPERPAGSADPAGSDVRQNAPAGLGPSPRPAGPAREPVRVRPPALPADGGLTVAPAVAADTDDTVAVLVPIAAGLLLTGVATYKHRGLPRGH</sequence>
<organism evidence="2 3">
    <name type="scientific">Kitasatospora paranensis</name>
    <dbReference type="NCBI Taxonomy" id="258053"/>
    <lineage>
        <taxon>Bacteria</taxon>
        <taxon>Bacillati</taxon>
        <taxon>Actinomycetota</taxon>
        <taxon>Actinomycetes</taxon>
        <taxon>Kitasatosporales</taxon>
        <taxon>Streptomycetaceae</taxon>
        <taxon>Kitasatospora</taxon>
    </lineage>
</organism>
<reference evidence="3" key="1">
    <citation type="journal article" date="2019" name="Int. J. Syst. Evol. Microbiol.">
        <title>The Global Catalogue of Microorganisms (GCM) 10K type strain sequencing project: providing services to taxonomists for standard genome sequencing and annotation.</title>
        <authorList>
            <consortium name="The Broad Institute Genomics Platform"/>
            <consortium name="The Broad Institute Genome Sequencing Center for Infectious Disease"/>
            <person name="Wu L."/>
            <person name="Ma J."/>
        </authorList>
    </citation>
    <scope>NUCLEOTIDE SEQUENCE [LARGE SCALE GENOMIC DNA]</scope>
    <source>
        <strain evidence="3">CGMCC 1.12859</strain>
    </source>
</reference>
<dbReference type="Proteomes" id="UP001596435">
    <property type="component" value="Unassembled WGS sequence"/>
</dbReference>
<evidence type="ECO:0000256" key="1">
    <source>
        <dbReference type="SAM" id="MobiDB-lite"/>
    </source>
</evidence>
<evidence type="ECO:0000313" key="2">
    <source>
        <dbReference type="EMBL" id="MFC7184959.1"/>
    </source>
</evidence>
<dbReference type="EMBL" id="JBHTAJ010000132">
    <property type="protein sequence ID" value="MFC7184959.1"/>
    <property type="molecule type" value="Genomic_DNA"/>
</dbReference>
<protein>
    <submittedName>
        <fullName evidence="2">Uncharacterized protein</fullName>
    </submittedName>
</protein>
<feature type="region of interest" description="Disordered" evidence="1">
    <location>
        <begin position="150"/>
        <end position="202"/>
    </location>
</feature>
<accession>A0ABW2G660</accession>
<dbReference type="RefSeq" id="WP_380233090.1">
    <property type="nucleotide sequence ID" value="NZ_JBHSVH010000002.1"/>
</dbReference>
<evidence type="ECO:0000313" key="3">
    <source>
        <dbReference type="Proteomes" id="UP001596435"/>
    </source>
</evidence>
<comment type="caution">
    <text evidence="2">The sequence shown here is derived from an EMBL/GenBank/DDBJ whole genome shotgun (WGS) entry which is preliminary data.</text>
</comment>
<gene>
    <name evidence="2" type="ORF">ACFQMG_35975</name>
</gene>
<name>A0ABW2G660_9ACTN</name>
<feature type="region of interest" description="Disordered" evidence="1">
    <location>
        <begin position="1"/>
        <end position="20"/>
    </location>
</feature>